<evidence type="ECO:0000313" key="2">
    <source>
        <dbReference type="Proteomes" id="UP000236291"/>
    </source>
</evidence>
<dbReference type="AlphaFoldDB" id="A0A2K3PRI3"/>
<organism evidence="1 2">
    <name type="scientific">Trifolium pratense</name>
    <name type="common">Red clover</name>
    <dbReference type="NCBI Taxonomy" id="57577"/>
    <lineage>
        <taxon>Eukaryota</taxon>
        <taxon>Viridiplantae</taxon>
        <taxon>Streptophyta</taxon>
        <taxon>Embryophyta</taxon>
        <taxon>Tracheophyta</taxon>
        <taxon>Spermatophyta</taxon>
        <taxon>Magnoliopsida</taxon>
        <taxon>eudicotyledons</taxon>
        <taxon>Gunneridae</taxon>
        <taxon>Pentapetalae</taxon>
        <taxon>rosids</taxon>
        <taxon>fabids</taxon>
        <taxon>Fabales</taxon>
        <taxon>Fabaceae</taxon>
        <taxon>Papilionoideae</taxon>
        <taxon>50 kb inversion clade</taxon>
        <taxon>NPAAA clade</taxon>
        <taxon>Hologalegina</taxon>
        <taxon>IRL clade</taxon>
        <taxon>Trifolieae</taxon>
        <taxon>Trifolium</taxon>
    </lineage>
</organism>
<evidence type="ECO:0000313" key="1">
    <source>
        <dbReference type="EMBL" id="PNY17893.1"/>
    </source>
</evidence>
<sequence length="94" mass="10755">MIQPHSWHDFAEQIIQIVTQQRREEDEANRQPNLYSEPFLFSHADGSFSASPANCCFCSSSLRSNPCSQHLLRCFCSGFSVSDFGFDFFCLCFV</sequence>
<dbReference type="Proteomes" id="UP000236291">
    <property type="component" value="Unassembled WGS sequence"/>
</dbReference>
<comment type="caution">
    <text evidence="1">The sequence shown here is derived from an EMBL/GenBank/DDBJ whole genome shotgun (WGS) entry which is preliminary data.</text>
</comment>
<accession>A0A2K3PRI3</accession>
<gene>
    <name evidence="1" type="ORF">L195_g014648</name>
</gene>
<name>A0A2K3PRI3_TRIPR</name>
<protein>
    <submittedName>
        <fullName evidence="1">Uncharacterized protein</fullName>
    </submittedName>
</protein>
<dbReference type="EMBL" id="ASHM01009766">
    <property type="protein sequence ID" value="PNY17893.1"/>
    <property type="molecule type" value="Genomic_DNA"/>
</dbReference>
<reference evidence="1 2" key="1">
    <citation type="journal article" date="2014" name="Am. J. Bot.">
        <title>Genome assembly and annotation for red clover (Trifolium pratense; Fabaceae).</title>
        <authorList>
            <person name="Istvanek J."/>
            <person name="Jaros M."/>
            <person name="Krenek A."/>
            <person name="Repkova J."/>
        </authorList>
    </citation>
    <scope>NUCLEOTIDE SEQUENCE [LARGE SCALE GENOMIC DNA]</scope>
    <source>
        <strain evidence="2">cv. Tatra</strain>
        <tissue evidence="1">Young leaves</tissue>
    </source>
</reference>
<proteinExistence type="predicted"/>
<reference evidence="1 2" key="2">
    <citation type="journal article" date="2017" name="Front. Plant Sci.">
        <title>Gene Classification and Mining of Molecular Markers Useful in Red Clover (Trifolium pratense) Breeding.</title>
        <authorList>
            <person name="Istvanek J."/>
            <person name="Dluhosova J."/>
            <person name="Dluhos P."/>
            <person name="Patkova L."/>
            <person name="Nedelnik J."/>
            <person name="Repkova J."/>
        </authorList>
    </citation>
    <scope>NUCLEOTIDE SEQUENCE [LARGE SCALE GENOMIC DNA]</scope>
    <source>
        <strain evidence="2">cv. Tatra</strain>
        <tissue evidence="1">Young leaves</tissue>
    </source>
</reference>